<feature type="transmembrane region" description="Helical" evidence="2">
    <location>
        <begin position="119"/>
        <end position="140"/>
    </location>
</feature>
<feature type="transmembrane region" description="Helical" evidence="2">
    <location>
        <begin position="235"/>
        <end position="258"/>
    </location>
</feature>
<feature type="domain" description="DUF6534" evidence="3">
    <location>
        <begin position="199"/>
        <end position="289"/>
    </location>
</feature>
<accession>A0A8H6XZY8</accession>
<feature type="transmembrane region" description="Helical" evidence="2">
    <location>
        <begin position="152"/>
        <end position="172"/>
    </location>
</feature>
<feature type="transmembrane region" description="Helical" evidence="2">
    <location>
        <begin position="264"/>
        <end position="284"/>
    </location>
</feature>
<feature type="transmembrane region" description="Helical" evidence="2">
    <location>
        <begin position="79"/>
        <end position="99"/>
    </location>
</feature>
<proteinExistence type="predicted"/>
<dbReference type="EMBL" id="JACAZH010000016">
    <property type="protein sequence ID" value="KAF7349357.1"/>
    <property type="molecule type" value="Genomic_DNA"/>
</dbReference>
<dbReference type="InterPro" id="IPR045339">
    <property type="entry name" value="DUF6534"/>
</dbReference>
<keyword evidence="2" id="KW-1133">Transmembrane helix</keyword>
<feature type="transmembrane region" description="Helical" evidence="2">
    <location>
        <begin position="44"/>
        <end position="72"/>
    </location>
</feature>
<evidence type="ECO:0000256" key="1">
    <source>
        <dbReference type="SAM" id="MobiDB-lite"/>
    </source>
</evidence>
<evidence type="ECO:0000313" key="4">
    <source>
        <dbReference type="EMBL" id="KAF7349357.1"/>
    </source>
</evidence>
<evidence type="ECO:0000313" key="5">
    <source>
        <dbReference type="Proteomes" id="UP000623467"/>
    </source>
</evidence>
<feature type="region of interest" description="Disordered" evidence="1">
    <location>
        <begin position="332"/>
        <end position="356"/>
    </location>
</feature>
<reference evidence="4" key="1">
    <citation type="submission" date="2020-05" db="EMBL/GenBank/DDBJ databases">
        <title>Mycena genomes resolve the evolution of fungal bioluminescence.</title>
        <authorList>
            <person name="Tsai I.J."/>
        </authorList>
    </citation>
    <scope>NUCLEOTIDE SEQUENCE</scope>
    <source>
        <strain evidence="4">160909Yilan</strain>
    </source>
</reference>
<evidence type="ECO:0000256" key="2">
    <source>
        <dbReference type="SAM" id="Phobius"/>
    </source>
</evidence>
<dbReference type="PANTHER" id="PTHR40465:SF1">
    <property type="entry name" value="DUF6534 DOMAIN-CONTAINING PROTEIN"/>
    <property type="match status" value="1"/>
</dbReference>
<dbReference type="Proteomes" id="UP000623467">
    <property type="component" value="Unassembled WGS sequence"/>
</dbReference>
<dbReference type="OrthoDB" id="2536347at2759"/>
<keyword evidence="5" id="KW-1185">Reference proteome</keyword>
<gene>
    <name evidence="4" type="ORF">MSAN_01725500</name>
</gene>
<dbReference type="AlphaFoldDB" id="A0A8H6XZY8"/>
<keyword evidence="2" id="KW-0812">Transmembrane</keyword>
<dbReference type="Pfam" id="PF20152">
    <property type="entry name" value="DUF6534"/>
    <property type="match status" value="1"/>
</dbReference>
<keyword evidence="2" id="KW-0472">Membrane</keyword>
<feature type="transmembrane region" description="Helical" evidence="2">
    <location>
        <begin position="192"/>
        <end position="214"/>
    </location>
</feature>
<organism evidence="4 5">
    <name type="scientific">Mycena sanguinolenta</name>
    <dbReference type="NCBI Taxonomy" id="230812"/>
    <lineage>
        <taxon>Eukaryota</taxon>
        <taxon>Fungi</taxon>
        <taxon>Dikarya</taxon>
        <taxon>Basidiomycota</taxon>
        <taxon>Agaricomycotina</taxon>
        <taxon>Agaricomycetes</taxon>
        <taxon>Agaricomycetidae</taxon>
        <taxon>Agaricales</taxon>
        <taxon>Marasmiineae</taxon>
        <taxon>Mycenaceae</taxon>
        <taxon>Mycena</taxon>
    </lineage>
</organism>
<name>A0A8H6XZY8_9AGAR</name>
<sequence>MSGTPSYDSLLHSAIASFGPSGSAGSGVPSDIPMGSFMSEIGEFTIPLFVGTVMNWALLGTLVVQVYIYYLAFPKDRRFWKIAVAFVAVAEFLQTLANSRDNIRVFGSGWGNPEILNDIGWAWFSAPIMGSFIASVNQMFFAWRIYIIAQTLYVPIIIALATAFQFAAGIWTGVTLFRAKQFSALRFIVPPVAWLSATALSDLIIVSGMVFYLLKAREPEFTRQTKATVSRIIKVTVETGLFCALAAIVVLSLCVAFLGDFHNYYLAIGIWLSKVYSNSIMIILNSRAHIGHEPTAPGATTKMIEMTEVVFNSSVGPTSTIQSSMQARNIMADDDPDDSALEPKGSVVKHRSEMVA</sequence>
<comment type="caution">
    <text evidence="4">The sequence shown here is derived from an EMBL/GenBank/DDBJ whole genome shotgun (WGS) entry which is preliminary data.</text>
</comment>
<dbReference type="PANTHER" id="PTHR40465">
    <property type="entry name" value="CHROMOSOME 1, WHOLE GENOME SHOTGUN SEQUENCE"/>
    <property type="match status" value="1"/>
</dbReference>
<evidence type="ECO:0000259" key="3">
    <source>
        <dbReference type="Pfam" id="PF20152"/>
    </source>
</evidence>
<protein>
    <recommendedName>
        <fullName evidence="3">DUF6534 domain-containing protein</fullName>
    </recommendedName>
</protein>